<evidence type="ECO:0000256" key="3">
    <source>
        <dbReference type="SAM" id="SignalP"/>
    </source>
</evidence>
<keyword evidence="3" id="KW-0732">Signal</keyword>
<accession>A0A3B6VUB6</accession>
<keyword evidence="5" id="KW-1185">Reference proteome</keyword>
<dbReference type="InterPro" id="IPR002110">
    <property type="entry name" value="Ankyrin_rpt"/>
</dbReference>
<keyword evidence="1" id="KW-0677">Repeat</keyword>
<evidence type="ECO:0000256" key="2">
    <source>
        <dbReference type="ARBA" id="ARBA00023043"/>
    </source>
</evidence>
<keyword evidence="2" id="KW-0040">ANK repeat</keyword>
<proteinExistence type="predicted"/>
<gene>
    <name evidence="4" type="ORF">BHYOB78_12565</name>
</gene>
<dbReference type="Pfam" id="PF12796">
    <property type="entry name" value="Ank_2"/>
    <property type="match status" value="1"/>
</dbReference>
<dbReference type="EMBL" id="CP015910">
    <property type="protein sequence ID" value="ANN64661.1"/>
    <property type="molecule type" value="Genomic_DNA"/>
</dbReference>
<dbReference type="SMART" id="SM00248">
    <property type="entry name" value="ANK"/>
    <property type="match status" value="4"/>
</dbReference>
<dbReference type="PANTHER" id="PTHR24134">
    <property type="entry name" value="ANKYRIN REPEAT-CONTAINING PROTEIN DDB_G0279043"/>
    <property type="match status" value="1"/>
</dbReference>
<dbReference type="Gene3D" id="1.25.40.20">
    <property type="entry name" value="Ankyrin repeat-containing domain"/>
    <property type="match status" value="2"/>
</dbReference>
<dbReference type="AlphaFoldDB" id="A0A3B6VUB6"/>
<dbReference type="PROSITE" id="PS51257">
    <property type="entry name" value="PROKAR_LIPOPROTEIN"/>
    <property type="match status" value="1"/>
</dbReference>
<protein>
    <submittedName>
        <fullName evidence="4">Uncharacterized protein</fullName>
    </submittedName>
</protein>
<name>A0A3B6VUB6_BRAHO</name>
<evidence type="ECO:0000313" key="4">
    <source>
        <dbReference type="EMBL" id="ANN64661.1"/>
    </source>
</evidence>
<dbReference type="Proteomes" id="UP000092328">
    <property type="component" value="Chromosome"/>
</dbReference>
<feature type="signal peptide" evidence="3">
    <location>
        <begin position="1"/>
        <end position="19"/>
    </location>
</feature>
<dbReference type="PANTHER" id="PTHR24134:SF9">
    <property type="entry name" value="ANKYRIN REPEAT AND SOCS BOX PROTEIN 8"/>
    <property type="match status" value="1"/>
</dbReference>
<reference evidence="5" key="2">
    <citation type="journal article" date="2017" name="Genome Announc.">
        <title>Correction for Mirajkar et al., Complete Genome Sequence of Brachyspira hyodysenteriae Type Strain B78 (ATCC 27164).</title>
        <authorList>
            <person name="Mirajkar N.S."/>
            <person name="Johnson T.J."/>
            <person name="Gebhart C.J."/>
        </authorList>
    </citation>
    <scope>NUCLEOTIDE SEQUENCE [LARGE SCALE GENOMIC DNA]</scope>
    <source>
        <strain evidence="5">B78</strain>
    </source>
</reference>
<dbReference type="SUPFAM" id="SSF48403">
    <property type="entry name" value="Ankyrin repeat"/>
    <property type="match status" value="1"/>
</dbReference>
<dbReference type="KEGG" id="bhd:BHYOB78_12565"/>
<organism evidence="4 5">
    <name type="scientific">Brachyspira hyodysenteriae ATCC 27164</name>
    <dbReference type="NCBI Taxonomy" id="1266923"/>
    <lineage>
        <taxon>Bacteria</taxon>
        <taxon>Pseudomonadati</taxon>
        <taxon>Spirochaetota</taxon>
        <taxon>Spirochaetia</taxon>
        <taxon>Brachyspirales</taxon>
        <taxon>Brachyspiraceae</taxon>
        <taxon>Brachyspira</taxon>
    </lineage>
</organism>
<sequence>MKFVLIIISLIVLMSCSNSEEKKENNINSNINTNSNTSAQNTNTVITNQNNIVTNNVNNKSDVIVRKNIYPIKSYTEEELDEILLFRINRLLVLGNYVNDEENRELIKKEKEKLKPIRDLLIKTINAEDEDGNNALMLAIKYSTDSIIYYDLIKWIVEHGIDLSSKKIFKTLSYDYLKKTSHDHISSKEYSDIAYYLIDSGIYFDYKDVYDLMVNNGNSDIIKKMLDILYDYNFEKVDYNLQSDLLFTSIHNQDIDLVKYFLDLGADINSLNRIRDGSIGTPLMYSAFLENYDIADYLLEKNADVNINCFQDNQELENIWNYYSYYTDERDEIINNFPVLSPTNLNGTVITGNNYYDLIVKILNKTAQNFKLANTDFYYEPTSESIVKSDTNNKYMFISSPILNQEYIDYPDDFTSEEDKYFHYITIWKKEDNKASFVSGFYPLQDAFYEYTYLSDFNIAVSGNYITAEQYDRGKTYYYTFIIENNELYLDKFSTGKSNLISASATNFSEVYNEEYYYNYKSDAQKFNQTSRVKLIDVEKGFFEQLIEDYNK</sequence>
<evidence type="ECO:0000313" key="5">
    <source>
        <dbReference type="Proteomes" id="UP000092328"/>
    </source>
</evidence>
<feature type="chain" id="PRO_5017182844" evidence="3">
    <location>
        <begin position="20"/>
        <end position="552"/>
    </location>
</feature>
<dbReference type="InterPro" id="IPR036770">
    <property type="entry name" value="Ankyrin_rpt-contain_sf"/>
</dbReference>
<evidence type="ECO:0000256" key="1">
    <source>
        <dbReference type="ARBA" id="ARBA00022737"/>
    </source>
</evidence>
<dbReference type="RefSeq" id="WP_028331267.1">
    <property type="nucleotide sequence ID" value="NZ_CP015910.2"/>
</dbReference>
<reference evidence="5" key="1">
    <citation type="journal article" date="2016" name="Genome Announc.">
        <title>Complete Genome Sequence of Brachyspira hyodysenteriae Type Strain B78 (ATCC 27164).</title>
        <authorList>
            <person name="Mirajkar N.S."/>
            <person name="Johnson T.J."/>
            <person name="Gebhart C.J."/>
        </authorList>
    </citation>
    <scope>NUCLEOTIDE SEQUENCE [LARGE SCALE GENOMIC DNA]</scope>
    <source>
        <strain evidence="5">B78</strain>
    </source>
</reference>